<evidence type="ECO:0008006" key="5">
    <source>
        <dbReference type="Google" id="ProtNLM"/>
    </source>
</evidence>
<sequence length="195" mass="21703">MEIYLMRHGETRANHDLIIQGDSNAPWAQLTAAGRAQAAGMHDRLAALHPTQIFCSPLDRTRETLAQALGDVPVTFDTRLREIHYGSFQGHTQEWVRTLYPEWWHAAVGNVLSGYESVSGGESFTDVARRTMAFLRSIPEQAGPVLVITHGFVIRSALAGILGVPETETLLEPPNVSLTRVTRDCDNFAVWYYGR</sequence>
<dbReference type="PANTHER" id="PTHR48100">
    <property type="entry name" value="BROAD-SPECIFICITY PHOSPHATASE YOR283W-RELATED"/>
    <property type="match status" value="1"/>
</dbReference>
<dbReference type="Pfam" id="PF00300">
    <property type="entry name" value="His_Phos_1"/>
    <property type="match status" value="1"/>
</dbReference>
<dbReference type="InterPro" id="IPR050275">
    <property type="entry name" value="PGM_Phosphatase"/>
</dbReference>
<comment type="caution">
    <text evidence="3">The sequence shown here is derived from an EMBL/GenBank/DDBJ whole genome shotgun (WGS) entry which is preliminary data.</text>
</comment>
<dbReference type="AlphaFoldDB" id="A0A0R1X3F5"/>
<dbReference type="PIRSF" id="PIRSF000709">
    <property type="entry name" value="6PFK_2-Ptase"/>
    <property type="match status" value="1"/>
</dbReference>
<evidence type="ECO:0000256" key="2">
    <source>
        <dbReference type="ARBA" id="ARBA00023235"/>
    </source>
</evidence>
<dbReference type="PATRIC" id="fig|1122147.4.peg.1367"/>
<gene>
    <name evidence="3" type="ORF">FC91_GL001317</name>
</gene>
<reference evidence="3 4" key="1">
    <citation type="journal article" date="2015" name="Genome Announc.">
        <title>Expanding the biotechnology potential of lactobacilli through comparative genomics of 213 strains and associated genera.</title>
        <authorList>
            <person name="Sun Z."/>
            <person name="Harris H.M."/>
            <person name="McCann A."/>
            <person name="Guo C."/>
            <person name="Argimon S."/>
            <person name="Zhang W."/>
            <person name="Yang X."/>
            <person name="Jeffery I.B."/>
            <person name="Cooney J.C."/>
            <person name="Kagawa T.F."/>
            <person name="Liu W."/>
            <person name="Song Y."/>
            <person name="Salvetti E."/>
            <person name="Wrobel A."/>
            <person name="Rasinkangas P."/>
            <person name="Parkhill J."/>
            <person name="Rea M.C."/>
            <person name="O'Sullivan O."/>
            <person name="Ritari J."/>
            <person name="Douillard F.P."/>
            <person name="Paul Ross R."/>
            <person name="Yang R."/>
            <person name="Briner A.E."/>
            <person name="Felis G.E."/>
            <person name="de Vos W.M."/>
            <person name="Barrangou R."/>
            <person name="Klaenhammer T.R."/>
            <person name="Caufield P.W."/>
            <person name="Cui Y."/>
            <person name="Zhang H."/>
            <person name="O'Toole P.W."/>
        </authorList>
    </citation>
    <scope>NUCLEOTIDE SEQUENCE [LARGE SCALE GENOMIC DNA]</scope>
    <source>
        <strain evidence="3 4">DSM 16991</strain>
    </source>
</reference>
<dbReference type="OrthoDB" id="9782128at2"/>
<dbReference type="GO" id="GO:0005737">
    <property type="term" value="C:cytoplasm"/>
    <property type="evidence" value="ECO:0007669"/>
    <property type="project" value="TreeGrafter"/>
</dbReference>
<dbReference type="SMART" id="SM00855">
    <property type="entry name" value="PGAM"/>
    <property type="match status" value="1"/>
</dbReference>
<accession>A0A0R1X3F5</accession>
<dbReference type="Proteomes" id="UP000050949">
    <property type="component" value="Unassembled WGS sequence"/>
</dbReference>
<dbReference type="Gene3D" id="3.40.50.1240">
    <property type="entry name" value="Phosphoglycerate mutase-like"/>
    <property type="match status" value="1"/>
</dbReference>
<evidence type="ECO:0000313" key="3">
    <source>
        <dbReference type="EMBL" id="KRM24736.1"/>
    </source>
</evidence>
<evidence type="ECO:0000256" key="1">
    <source>
        <dbReference type="ARBA" id="ARBA00023152"/>
    </source>
</evidence>
<name>A0A0R1X3F5_9LACO</name>
<dbReference type="eggNOG" id="COG0406">
    <property type="taxonomic scope" value="Bacteria"/>
</dbReference>
<dbReference type="PANTHER" id="PTHR48100:SF1">
    <property type="entry name" value="HISTIDINE PHOSPHATASE FAMILY PROTEIN-RELATED"/>
    <property type="match status" value="1"/>
</dbReference>
<keyword evidence="1" id="KW-0324">Glycolysis</keyword>
<dbReference type="InterPro" id="IPR001345">
    <property type="entry name" value="PG/BPGM_mutase_AS"/>
</dbReference>
<protein>
    <recommendedName>
        <fullName evidence="5">Phosphoglycerate mutase</fullName>
    </recommendedName>
</protein>
<dbReference type="InterPro" id="IPR029033">
    <property type="entry name" value="His_PPase_superfam"/>
</dbReference>
<dbReference type="GO" id="GO:0016791">
    <property type="term" value="F:phosphatase activity"/>
    <property type="evidence" value="ECO:0007669"/>
    <property type="project" value="TreeGrafter"/>
</dbReference>
<organism evidence="3 4">
    <name type="scientific">Schleiferilactobacillus harbinensis DSM 16991</name>
    <dbReference type="NCBI Taxonomy" id="1122147"/>
    <lineage>
        <taxon>Bacteria</taxon>
        <taxon>Bacillati</taxon>
        <taxon>Bacillota</taxon>
        <taxon>Bacilli</taxon>
        <taxon>Lactobacillales</taxon>
        <taxon>Lactobacillaceae</taxon>
        <taxon>Schleiferilactobacillus</taxon>
    </lineage>
</organism>
<dbReference type="InterPro" id="IPR013078">
    <property type="entry name" value="His_Pase_superF_clade-1"/>
</dbReference>
<dbReference type="SUPFAM" id="SSF53254">
    <property type="entry name" value="Phosphoglycerate mutase-like"/>
    <property type="match status" value="1"/>
</dbReference>
<dbReference type="CDD" id="cd07067">
    <property type="entry name" value="HP_PGM_like"/>
    <property type="match status" value="1"/>
</dbReference>
<keyword evidence="2" id="KW-0413">Isomerase</keyword>
<dbReference type="PROSITE" id="PS00175">
    <property type="entry name" value="PG_MUTASE"/>
    <property type="match status" value="1"/>
</dbReference>
<dbReference type="EMBL" id="AZFW01000136">
    <property type="protein sequence ID" value="KRM24736.1"/>
    <property type="molecule type" value="Genomic_DNA"/>
</dbReference>
<dbReference type="RefSeq" id="WP_027828511.1">
    <property type="nucleotide sequence ID" value="NZ_AUEH01000021.1"/>
</dbReference>
<evidence type="ECO:0000313" key="4">
    <source>
        <dbReference type="Proteomes" id="UP000050949"/>
    </source>
</evidence>
<proteinExistence type="predicted"/>